<dbReference type="InterPro" id="IPR014509">
    <property type="entry name" value="YjdF-like"/>
</dbReference>
<evidence type="ECO:0000313" key="2">
    <source>
        <dbReference type="EMBL" id="QDU42428.1"/>
    </source>
</evidence>
<name>A0A517ZIX2_9PLAN</name>
<evidence type="ECO:0000313" key="3">
    <source>
        <dbReference type="Proteomes" id="UP000319383"/>
    </source>
</evidence>
<dbReference type="KEGG" id="sdyn:Mal52_08890"/>
<keyword evidence="1" id="KW-0472">Membrane</keyword>
<dbReference type="PIRSF" id="PIRSF020606">
    <property type="entry name" value="UCP020606"/>
    <property type="match status" value="1"/>
</dbReference>
<feature type="transmembrane region" description="Helical" evidence="1">
    <location>
        <begin position="188"/>
        <end position="205"/>
    </location>
</feature>
<keyword evidence="1" id="KW-1133">Transmembrane helix</keyword>
<feature type="transmembrane region" description="Helical" evidence="1">
    <location>
        <begin position="12"/>
        <end position="32"/>
    </location>
</feature>
<dbReference type="PROSITE" id="PS51257">
    <property type="entry name" value="PROKAR_LIPOPROTEIN"/>
    <property type="match status" value="1"/>
</dbReference>
<sequence>MSKILPADQYQKVLFLFYLVFFAGSCISPPYLQFLLMQHVPTVLAALLLGYVSNRFVISRFSFSLIILFLCLHTFGARYLYSYVPYDAWSENLLGINLSEVFGFHRNHYDRVVHLSYGLLLAIPVQEFEHRYLGLSKVLSSLLALEFIIATSASYEMIEWLVAVVFTPDWADQFLGQQGDIFDAQKDMALATTGAIISISVVALIDRLCMKAR</sequence>
<organism evidence="2 3">
    <name type="scientific">Symmachiella dynata</name>
    <dbReference type="NCBI Taxonomy" id="2527995"/>
    <lineage>
        <taxon>Bacteria</taxon>
        <taxon>Pseudomonadati</taxon>
        <taxon>Planctomycetota</taxon>
        <taxon>Planctomycetia</taxon>
        <taxon>Planctomycetales</taxon>
        <taxon>Planctomycetaceae</taxon>
        <taxon>Symmachiella</taxon>
    </lineage>
</organism>
<protein>
    <submittedName>
        <fullName evidence="2">Inner membrane protein YjdF</fullName>
    </submittedName>
</protein>
<keyword evidence="1" id="KW-0812">Transmembrane</keyword>
<gene>
    <name evidence="2" type="primary">yjdF</name>
    <name evidence="2" type="ORF">Mal52_08890</name>
</gene>
<proteinExistence type="predicted"/>
<dbReference type="RefSeq" id="WP_145374476.1">
    <property type="nucleotide sequence ID" value="NZ_CP036276.1"/>
</dbReference>
<feature type="transmembrane region" description="Helical" evidence="1">
    <location>
        <begin position="61"/>
        <end position="81"/>
    </location>
</feature>
<dbReference type="Proteomes" id="UP000319383">
    <property type="component" value="Chromosome"/>
</dbReference>
<accession>A0A517ZIX2</accession>
<keyword evidence="3" id="KW-1185">Reference proteome</keyword>
<dbReference type="Pfam" id="PF09997">
    <property type="entry name" value="DUF2238"/>
    <property type="match status" value="1"/>
</dbReference>
<dbReference type="AlphaFoldDB" id="A0A517ZIX2"/>
<reference evidence="2 3" key="1">
    <citation type="submission" date="2019-02" db="EMBL/GenBank/DDBJ databases">
        <title>Deep-cultivation of Planctomycetes and their phenomic and genomic characterization uncovers novel biology.</title>
        <authorList>
            <person name="Wiegand S."/>
            <person name="Jogler M."/>
            <person name="Boedeker C."/>
            <person name="Pinto D."/>
            <person name="Vollmers J."/>
            <person name="Rivas-Marin E."/>
            <person name="Kohn T."/>
            <person name="Peeters S.H."/>
            <person name="Heuer A."/>
            <person name="Rast P."/>
            <person name="Oberbeckmann S."/>
            <person name="Bunk B."/>
            <person name="Jeske O."/>
            <person name="Meyerdierks A."/>
            <person name="Storesund J.E."/>
            <person name="Kallscheuer N."/>
            <person name="Luecker S."/>
            <person name="Lage O.M."/>
            <person name="Pohl T."/>
            <person name="Merkel B.J."/>
            <person name="Hornburger P."/>
            <person name="Mueller R.-W."/>
            <person name="Bruemmer F."/>
            <person name="Labrenz M."/>
            <person name="Spormann A.M."/>
            <person name="Op den Camp H."/>
            <person name="Overmann J."/>
            <person name="Amann R."/>
            <person name="Jetten M.S.M."/>
            <person name="Mascher T."/>
            <person name="Medema M.H."/>
            <person name="Devos D.P."/>
            <person name="Kaster A.-K."/>
            <person name="Ovreas L."/>
            <person name="Rohde M."/>
            <person name="Galperin M.Y."/>
            <person name="Jogler C."/>
        </authorList>
    </citation>
    <scope>NUCLEOTIDE SEQUENCE [LARGE SCALE GENOMIC DNA]</scope>
    <source>
        <strain evidence="2 3">Mal52</strain>
    </source>
</reference>
<dbReference type="EMBL" id="CP036276">
    <property type="protein sequence ID" value="QDU42428.1"/>
    <property type="molecule type" value="Genomic_DNA"/>
</dbReference>
<evidence type="ECO:0000256" key="1">
    <source>
        <dbReference type="SAM" id="Phobius"/>
    </source>
</evidence>
<dbReference type="InterPro" id="IPR058534">
    <property type="entry name" value="YjdF"/>
</dbReference>